<dbReference type="AlphaFoldDB" id="A0A212QP47"/>
<evidence type="ECO:0000313" key="2">
    <source>
        <dbReference type="EMBL" id="SNB61226.1"/>
    </source>
</evidence>
<dbReference type="EMBL" id="FYEH01000002">
    <property type="protein sequence ID" value="SNB61226.1"/>
    <property type="molecule type" value="Genomic_DNA"/>
</dbReference>
<proteinExistence type="predicted"/>
<gene>
    <name evidence="2" type="ORF">SAMN07250955_102147</name>
</gene>
<evidence type="ECO:0000313" key="3">
    <source>
        <dbReference type="Proteomes" id="UP000197065"/>
    </source>
</evidence>
<organism evidence="2 3">
    <name type="scientific">Arboricoccus pini</name>
    <dbReference type="NCBI Taxonomy" id="1963835"/>
    <lineage>
        <taxon>Bacteria</taxon>
        <taxon>Pseudomonadati</taxon>
        <taxon>Pseudomonadota</taxon>
        <taxon>Alphaproteobacteria</taxon>
        <taxon>Geminicoccales</taxon>
        <taxon>Geminicoccaceae</taxon>
        <taxon>Arboricoccus</taxon>
    </lineage>
</organism>
<accession>A0A212QP47</accession>
<feature type="region of interest" description="Disordered" evidence="1">
    <location>
        <begin position="238"/>
        <end position="265"/>
    </location>
</feature>
<evidence type="ECO:0000256" key="1">
    <source>
        <dbReference type="SAM" id="MobiDB-lite"/>
    </source>
</evidence>
<dbReference type="Proteomes" id="UP000197065">
    <property type="component" value="Unassembled WGS sequence"/>
</dbReference>
<protein>
    <submittedName>
        <fullName evidence="2">Uncharacterized protein</fullName>
    </submittedName>
</protein>
<reference evidence="2 3" key="1">
    <citation type="submission" date="2017-06" db="EMBL/GenBank/DDBJ databases">
        <authorList>
            <person name="Kim H.J."/>
            <person name="Triplett B.A."/>
        </authorList>
    </citation>
    <scope>NUCLEOTIDE SEQUENCE [LARGE SCALE GENOMIC DNA]</scope>
    <source>
        <strain evidence="2 3">B29T1</strain>
    </source>
</reference>
<name>A0A212QP47_9PROT</name>
<sequence>MGGVNVAPTTSTHAARRCRPYAHGANRRRVAKRLAGGVAVEHVAELEGVSVGTITDLLSDLAFKALLDHYRALARAGDALREHRLRRIVLILFVSAVRRLDPLAIIYGMAKLLALRDPVACLLDPFLAAMERGMGSLVPRRLVHSPRVLKPAPAALPTDPVLLLRHEGNGERSETRLVARLVRLAEAAALMAASKGRHRRGAALIEEADILLPLPPEDELGDILRGAWVALRRDWLQRSPKRPPPESGPEPLRAAHPAPPQVRPRHRFTYQAVTAFDP</sequence>
<keyword evidence="3" id="KW-1185">Reference proteome</keyword>